<feature type="domain" description="Pyruvate kinase barrel" evidence="14">
    <location>
        <begin position="2"/>
        <end position="282"/>
    </location>
</feature>
<dbReference type="UniPathway" id="UPA00109">
    <property type="reaction ID" value="UER00188"/>
</dbReference>
<accession>A0A433SST9</accession>
<evidence type="ECO:0000259" key="14">
    <source>
        <dbReference type="Pfam" id="PF00224"/>
    </source>
</evidence>
<dbReference type="EC" id="2.7.1.40" evidence="4 13"/>
<feature type="non-terminal residue" evidence="15">
    <location>
        <position position="1"/>
    </location>
</feature>
<dbReference type="PROSITE" id="PS00110">
    <property type="entry name" value="PYRUVATE_KINASE"/>
    <property type="match status" value="1"/>
</dbReference>
<keyword evidence="16" id="KW-1185">Reference proteome</keyword>
<keyword evidence="5 13" id="KW-0808">Transferase</keyword>
<dbReference type="OrthoDB" id="108365at2759"/>
<dbReference type="Pfam" id="PF00224">
    <property type="entry name" value="PK"/>
    <property type="match status" value="1"/>
</dbReference>
<keyword evidence="8 13" id="KW-0418">Kinase</keyword>
<dbReference type="InterPro" id="IPR011037">
    <property type="entry name" value="Pyrv_Knase-like_insert_dom_sf"/>
</dbReference>
<reference evidence="15 16" key="1">
    <citation type="submission" date="2019-01" db="EMBL/GenBank/DDBJ databases">
        <title>A draft genome assembly of the solar-powered sea slug Elysia chlorotica.</title>
        <authorList>
            <person name="Cai H."/>
            <person name="Li Q."/>
            <person name="Fang X."/>
            <person name="Li J."/>
            <person name="Curtis N.E."/>
            <person name="Altenburger A."/>
            <person name="Shibata T."/>
            <person name="Feng M."/>
            <person name="Maeda T."/>
            <person name="Schwartz J.A."/>
            <person name="Shigenobu S."/>
            <person name="Lundholm N."/>
            <person name="Nishiyama T."/>
            <person name="Yang H."/>
            <person name="Hasebe M."/>
            <person name="Li S."/>
            <person name="Pierce S.K."/>
            <person name="Wang J."/>
        </authorList>
    </citation>
    <scope>NUCLEOTIDE SEQUENCE [LARGE SCALE GENOMIC DNA]</scope>
    <source>
        <strain evidence="15">EC2010</strain>
        <tissue evidence="15">Whole organism of an adult</tissue>
    </source>
</reference>
<evidence type="ECO:0000256" key="5">
    <source>
        <dbReference type="ARBA" id="ARBA00022679"/>
    </source>
</evidence>
<gene>
    <name evidence="15" type="ORF">EGW08_019919</name>
</gene>
<evidence type="ECO:0000313" key="15">
    <source>
        <dbReference type="EMBL" id="RUS72311.1"/>
    </source>
</evidence>
<dbReference type="Gene3D" id="3.20.20.60">
    <property type="entry name" value="Phosphoenolpyruvate-binding domains"/>
    <property type="match status" value="1"/>
</dbReference>
<keyword evidence="6" id="KW-0479">Metal-binding</keyword>
<dbReference type="GO" id="GO:0005524">
    <property type="term" value="F:ATP binding"/>
    <property type="evidence" value="ECO:0007669"/>
    <property type="project" value="UniProtKB-KW"/>
</dbReference>
<evidence type="ECO:0000256" key="6">
    <source>
        <dbReference type="ARBA" id="ARBA00022723"/>
    </source>
</evidence>
<evidence type="ECO:0000256" key="13">
    <source>
        <dbReference type="RuleBase" id="RU000504"/>
    </source>
</evidence>
<feature type="non-terminal residue" evidence="15">
    <location>
        <position position="282"/>
    </location>
</feature>
<evidence type="ECO:0000313" key="16">
    <source>
        <dbReference type="Proteomes" id="UP000271974"/>
    </source>
</evidence>
<organism evidence="15 16">
    <name type="scientific">Elysia chlorotica</name>
    <name type="common">Eastern emerald elysia</name>
    <name type="synonym">Sea slug</name>
    <dbReference type="NCBI Taxonomy" id="188477"/>
    <lineage>
        <taxon>Eukaryota</taxon>
        <taxon>Metazoa</taxon>
        <taxon>Spiralia</taxon>
        <taxon>Lophotrochozoa</taxon>
        <taxon>Mollusca</taxon>
        <taxon>Gastropoda</taxon>
        <taxon>Heterobranchia</taxon>
        <taxon>Euthyneura</taxon>
        <taxon>Panpulmonata</taxon>
        <taxon>Sacoglossa</taxon>
        <taxon>Placobranchoidea</taxon>
        <taxon>Plakobranchidae</taxon>
        <taxon>Elysia</taxon>
    </lineage>
</organism>
<dbReference type="AlphaFoldDB" id="A0A433SST9"/>
<dbReference type="STRING" id="188477.A0A433SST9"/>
<evidence type="ECO:0000256" key="3">
    <source>
        <dbReference type="ARBA" id="ARBA00008663"/>
    </source>
</evidence>
<evidence type="ECO:0000256" key="2">
    <source>
        <dbReference type="ARBA" id="ARBA00004997"/>
    </source>
</evidence>
<comment type="cofactor">
    <cofactor evidence="1">
        <name>K(+)</name>
        <dbReference type="ChEBI" id="CHEBI:29103"/>
    </cofactor>
</comment>
<evidence type="ECO:0000256" key="4">
    <source>
        <dbReference type="ARBA" id="ARBA00012142"/>
    </source>
</evidence>
<proteinExistence type="inferred from homology"/>
<comment type="pathway">
    <text evidence="2 13">Carbohydrate degradation; glycolysis; pyruvate from D-glyceraldehyde 3-phosphate: step 5/5.</text>
</comment>
<evidence type="ECO:0000256" key="1">
    <source>
        <dbReference type="ARBA" id="ARBA00001958"/>
    </source>
</evidence>
<keyword evidence="11 13" id="KW-0324">Glycolysis</keyword>
<dbReference type="EMBL" id="RQTK01001082">
    <property type="protein sequence ID" value="RUS72311.1"/>
    <property type="molecule type" value="Genomic_DNA"/>
</dbReference>
<dbReference type="InterPro" id="IPR001697">
    <property type="entry name" value="Pyr_Knase"/>
</dbReference>
<dbReference type="Proteomes" id="UP000271974">
    <property type="component" value="Unassembled WGS sequence"/>
</dbReference>
<keyword evidence="12" id="KW-0670">Pyruvate</keyword>
<evidence type="ECO:0000256" key="8">
    <source>
        <dbReference type="ARBA" id="ARBA00022777"/>
    </source>
</evidence>
<name>A0A433SST9_ELYCH</name>
<comment type="similarity">
    <text evidence="3 13">Belongs to the pyruvate kinase family.</text>
</comment>
<dbReference type="InterPro" id="IPR015813">
    <property type="entry name" value="Pyrv/PenolPyrv_kinase-like_dom"/>
</dbReference>
<dbReference type="GO" id="GO:0030955">
    <property type="term" value="F:potassium ion binding"/>
    <property type="evidence" value="ECO:0007669"/>
    <property type="project" value="InterPro"/>
</dbReference>
<keyword evidence="7" id="KW-0547">Nucleotide-binding</keyword>
<dbReference type="SUPFAM" id="SSF50800">
    <property type="entry name" value="PK beta-barrel domain-like"/>
    <property type="match status" value="1"/>
</dbReference>
<sequence>WHLQTLRNLREAIDQSYEVNHGAVATAIDITGPGVRLGRFSEDVEVPVQLKKGATVIMCSDKTIKKACTKEKVYVIQGFIMRAKVGDKIFIDDGPLCFKVVKKVSLEEMVVEVLHQGEMSHNGLVHIPMTTPNIVDVDEYLSEKDKKDIKFGVDNEVDMVFVSWVLQPEMITAVREALGDAKDRVMVVAKIESYSSVKRIDEILEVADGILIARGDLGNDIAPEKVFLAQKMIIGRANMAGKPVICAAQMLESMVTNARPTRAEASDVANAILDGTDCVMLS</sequence>
<dbReference type="InterPro" id="IPR018209">
    <property type="entry name" value="Pyrv_Knase_AS"/>
</dbReference>
<evidence type="ECO:0000256" key="7">
    <source>
        <dbReference type="ARBA" id="ARBA00022741"/>
    </source>
</evidence>
<comment type="caution">
    <text evidence="15">The sequence shown here is derived from an EMBL/GenBank/DDBJ whole genome shotgun (WGS) entry which is preliminary data.</text>
</comment>
<dbReference type="GO" id="GO:0004743">
    <property type="term" value="F:pyruvate kinase activity"/>
    <property type="evidence" value="ECO:0007669"/>
    <property type="project" value="UniProtKB-EC"/>
</dbReference>
<evidence type="ECO:0000256" key="10">
    <source>
        <dbReference type="ARBA" id="ARBA00022842"/>
    </source>
</evidence>
<dbReference type="GO" id="GO:0000287">
    <property type="term" value="F:magnesium ion binding"/>
    <property type="evidence" value="ECO:0007669"/>
    <property type="project" value="InterPro"/>
</dbReference>
<keyword evidence="9" id="KW-0067">ATP-binding</keyword>
<dbReference type="InterPro" id="IPR040442">
    <property type="entry name" value="Pyrv_kinase-like_dom_sf"/>
</dbReference>
<dbReference type="Gene3D" id="2.40.33.10">
    <property type="entry name" value="PK beta-barrel domain-like"/>
    <property type="match status" value="1"/>
</dbReference>
<dbReference type="InterPro" id="IPR015806">
    <property type="entry name" value="Pyrv_Knase_insert_dom_sf"/>
</dbReference>
<dbReference type="PRINTS" id="PR01050">
    <property type="entry name" value="PYRUVTKNASE"/>
</dbReference>
<evidence type="ECO:0000256" key="9">
    <source>
        <dbReference type="ARBA" id="ARBA00022840"/>
    </source>
</evidence>
<dbReference type="SUPFAM" id="SSF51621">
    <property type="entry name" value="Phosphoenolpyruvate/pyruvate domain"/>
    <property type="match status" value="1"/>
</dbReference>
<dbReference type="PANTHER" id="PTHR11817">
    <property type="entry name" value="PYRUVATE KINASE"/>
    <property type="match status" value="1"/>
</dbReference>
<evidence type="ECO:0000256" key="11">
    <source>
        <dbReference type="ARBA" id="ARBA00023152"/>
    </source>
</evidence>
<protein>
    <recommendedName>
        <fullName evidence="4 13">Pyruvate kinase</fullName>
        <ecNumber evidence="4 13">2.7.1.40</ecNumber>
    </recommendedName>
</protein>
<keyword evidence="10 13" id="KW-0460">Magnesium</keyword>
<dbReference type="GO" id="GO:0016301">
    <property type="term" value="F:kinase activity"/>
    <property type="evidence" value="ECO:0007669"/>
    <property type="project" value="UniProtKB-KW"/>
</dbReference>
<evidence type="ECO:0000256" key="12">
    <source>
        <dbReference type="ARBA" id="ARBA00023317"/>
    </source>
</evidence>
<comment type="catalytic activity">
    <reaction evidence="13">
        <text>pyruvate + ATP = phosphoenolpyruvate + ADP + H(+)</text>
        <dbReference type="Rhea" id="RHEA:18157"/>
        <dbReference type="ChEBI" id="CHEBI:15361"/>
        <dbReference type="ChEBI" id="CHEBI:15378"/>
        <dbReference type="ChEBI" id="CHEBI:30616"/>
        <dbReference type="ChEBI" id="CHEBI:58702"/>
        <dbReference type="ChEBI" id="CHEBI:456216"/>
        <dbReference type="EC" id="2.7.1.40"/>
    </reaction>
</comment>
<dbReference type="InterPro" id="IPR015793">
    <property type="entry name" value="Pyrv_Knase_brl"/>
</dbReference>